<dbReference type="InterPro" id="IPR052155">
    <property type="entry name" value="Biofilm_reg_signaling"/>
</dbReference>
<dbReference type="GO" id="GO:0003824">
    <property type="term" value="F:catalytic activity"/>
    <property type="evidence" value="ECO:0007669"/>
    <property type="project" value="UniProtKB-ARBA"/>
</dbReference>
<dbReference type="Pfam" id="PF08448">
    <property type="entry name" value="PAS_4"/>
    <property type="match status" value="1"/>
</dbReference>
<sequence length="1310" mass="146004">MPFMHLLSAFAKRPERSIHAFFVGITLLIVGFLVSNTINARNTAHAVLHGKAVETGHIVADGVALQIRAHFHDLTFLRDTFLQKGSGTLIPSAKALAVFTAFRQTHPAIIAINIQNPAGHLTVWSSQKPSSHPIIAADKAFHVLQDDPNQFLGTPFFATRDQAWILPLRERLRDNEGRVLGFIGSPFLLSRMSSIQTPPMIQGVVLSLPDGKAISLWRDGHWLPPGGPPLPRPVGEITTPIPGLPWIVHTQWDAVTQAHLFWENEWPYLLLTFLLLLITAATDTATQIAYARIRQLHEYQKAALHIQQSLINLRDTEEMYRLVVDTIVVKTKAIGAYVALPEVGAEWLRITAARADDADLQQSLVQMKISLDSTHLPYGNLLPVRCFREKVSLGPLDPQEHAAVAEIHNGIPALRRVRSVMAYPIFLSESPDPFAVLVIESDTRHHFTPALQNLLAQMVQSVGAALTQSRDHQQLQQLTHFSVLLSSANEAIAHMENEAELLQSLCALTVQHTNIRLAWIGRPDDRGAFKSLAAAGAVEYLEDICISVFAESPDGQGPVGQSWRDQQPIYNASFTKNPHMHPWVQRAQAFGMGANASLPIYRGGKLWAVLAVYRGEERIFDADLQKILEDLAKDVGYGLDRLDILRKEREANAFNEVLLNVQTSGINVMRYPERIIERINARMLEMFEAASMEDVVGHPLREFFSEEETYAWVSAAAQTVLKEGHGTLRDVPYRRMDGGIIYMDLSGQRLDEPDGVERILWTCVDVTERHQLMGELAQQALFDMLTGLPNRRALDAELEKAMARADRHEYLLGVVMMDLDGFKLVNDTYGHEAGDLVLQSVGQHLREGVRRTDFVARLGGDEFVLLLEDCTSIEEINIAMEKIGGVVRQPIDLPNGNKAVVDLSAGMSIYPTDDINNPDTLLRYADQALYNCKSHKTDRLHFWTLYGEQVPLRMNAVQKQLRNGELLVHYQPVLDTHSHQIVGVEALARLRDADGRILYPGEFLPLITAEDTTDLSRMVLTRALADLAGLDVLGWSLWVSFNVAQVSVDDRSVRCLAGIIEASGIDPSRITLEILEGSDFLERNAALSVLHDIKDLGIRLALDDVGSAYFSLLRLKALPIDEIKLDQGFIRSLEERPQDLYFVASIRDLAVGMGVELVVEGVETDDILDAISVMGIRLLQGYAIAKPMPVAQLREFLVGYPSYHRQHPTSLFGLYAKQVSDQGALKKVIIDNPLLIDSDELADASCCVMDEHMRRLGLAENSLLFGLHREVHRAIAALLKAPDMGDWEAVKQAQKAFEDGLLEAFQKRKR</sequence>
<dbReference type="Proteomes" id="UP000009220">
    <property type="component" value="Chromosome"/>
</dbReference>
<dbReference type="Pfam" id="PF13185">
    <property type="entry name" value="GAF_2"/>
    <property type="match status" value="1"/>
</dbReference>
<dbReference type="SMART" id="SM00065">
    <property type="entry name" value="GAF"/>
    <property type="match status" value="1"/>
</dbReference>
<dbReference type="FunFam" id="3.30.70.270:FF:000001">
    <property type="entry name" value="Diguanylate cyclase domain protein"/>
    <property type="match status" value="1"/>
</dbReference>
<dbReference type="InterPro" id="IPR043128">
    <property type="entry name" value="Rev_trsase/Diguanyl_cyclase"/>
</dbReference>
<proteinExistence type="predicted"/>
<dbReference type="InterPro" id="IPR003018">
    <property type="entry name" value="GAF"/>
</dbReference>
<evidence type="ECO:0000313" key="5">
    <source>
        <dbReference type="Proteomes" id="UP000009220"/>
    </source>
</evidence>
<dbReference type="EMBL" id="CP002985">
    <property type="protein sequence ID" value="AEM46327.1"/>
    <property type="molecule type" value="Genomic_DNA"/>
</dbReference>
<feature type="transmembrane region" description="Helical" evidence="1">
    <location>
        <begin position="20"/>
        <end position="38"/>
    </location>
</feature>
<dbReference type="NCBIfam" id="TIGR00229">
    <property type="entry name" value="sensory_box"/>
    <property type="match status" value="1"/>
</dbReference>
<keyword evidence="1" id="KW-0812">Transmembrane</keyword>
<keyword evidence="1" id="KW-0472">Membrane</keyword>
<dbReference type="InterPro" id="IPR029787">
    <property type="entry name" value="Nucleotide_cyclase"/>
</dbReference>
<dbReference type="Gene3D" id="3.20.20.450">
    <property type="entry name" value="EAL domain"/>
    <property type="match status" value="1"/>
</dbReference>
<dbReference type="SUPFAM" id="SSF55781">
    <property type="entry name" value="GAF domain-like"/>
    <property type="match status" value="2"/>
</dbReference>
<evidence type="ECO:0000259" key="2">
    <source>
        <dbReference type="PROSITE" id="PS50883"/>
    </source>
</evidence>
<dbReference type="CDD" id="cd00130">
    <property type="entry name" value="PAS"/>
    <property type="match status" value="1"/>
</dbReference>
<protein>
    <submittedName>
        <fullName evidence="4">Diguanylate cyclase/phosphodiesterase with PAS/PAC and GAF sensor(S)</fullName>
    </submittedName>
</protein>
<dbReference type="KEGG" id="afi:Acife_0087"/>
<dbReference type="Pfam" id="PF00563">
    <property type="entry name" value="EAL"/>
    <property type="match status" value="1"/>
</dbReference>
<gene>
    <name evidence="4" type="ORF">Acife_0087</name>
</gene>
<dbReference type="InterPro" id="IPR035919">
    <property type="entry name" value="EAL_sf"/>
</dbReference>
<feature type="domain" description="GGDEF" evidence="3">
    <location>
        <begin position="810"/>
        <end position="945"/>
    </location>
</feature>
<name>G0JQ88_9PROT</name>
<dbReference type="PANTHER" id="PTHR44757:SF2">
    <property type="entry name" value="BIOFILM ARCHITECTURE MAINTENANCE PROTEIN MBAA"/>
    <property type="match status" value="1"/>
</dbReference>
<dbReference type="PROSITE" id="PS50887">
    <property type="entry name" value="GGDEF"/>
    <property type="match status" value="1"/>
</dbReference>
<dbReference type="PROSITE" id="PS50883">
    <property type="entry name" value="EAL"/>
    <property type="match status" value="1"/>
</dbReference>
<dbReference type="PANTHER" id="PTHR44757">
    <property type="entry name" value="DIGUANYLATE CYCLASE DGCP"/>
    <property type="match status" value="1"/>
</dbReference>
<dbReference type="SUPFAM" id="SSF141868">
    <property type="entry name" value="EAL domain-like"/>
    <property type="match status" value="1"/>
</dbReference>
<dbReference type="NCBIfam" id="TIGR00254">
    <property type="entry name" value="GGDEF"/>
    <property type="match status" value="1"/>
</dbReference>
<dbReference type="InterPro" id="IPR029016">
    <property type="entry name" value="GAF-like_dom_sf"/>
</dbReference>
<evidence type="ECO:0000259" key="3">
    <source>
        <dbReference type="PROSITE" id="PS50887"/>
    </source>
</evidence>
<dbReference type="HOGENOM" id="CLU_260751_0_0_6"/>
<keyword evidence="1" id="KW-1133">Transmembrane helix</keyword>
<dbReference type="Pfam" id="PF00990">
    <property type="entry name" value="GGDEF"/>
    <property type="match status" value="1"/>
</dbReference>
<dbReference type="SUPFAM" id="SSF55785">
    <property type="entry name" value="PYP-like sensor domain (PAS domain)"/>
    <property type="match status" value="1"/>
</dbReference>
<dbReference type="CDD" id="cd01948">
    <property type="entry name" value="EAL"/>
    <property type="match status" value="1"/>
</dbReference>
<dbReference type="Gene3D" id="3.30.450.20">
    <property type="entry name" value="PAS domain"/>
    <property type="match status" value="2"/>
</dbReference>
<feature type="domain" description="EAL" evidence="2">
    <location>
        <begin position="950"/>
        <end position="1201"/>
    </location>
</feature>
<dbReference type="InterPro" id="IPR035965">
    <property type="entry name" value="PAS-like_dom_sf"/>
</dbReference>
<dbReference type="SMART" id="SM00267">
    <property type="entry name" value="GGDEF"/>
    <property type="match status" value="1"/>
</dbReference>
<dbReference type="eggNOG" id="COG5001">
    <property type="taxonomic scope" value="Bacteria"/>
</dbReference>
<evidence type="ECO:0000313" key="4">
    <source>
        <dbReference type="EMBL" id="AEM46327.1"/>
    </source>
</evidence>
<dbReference type="eggNOG" id="COG2203">
    <property type="taxonomic scope" value="Bacteria"/>
</dbReference>
<dbReference type="InterPro" id="IPR013656">
    <property type="entry name" value="PAS_4"/>
</dbReference>
<organism evidence="4 5">
    <name type="scientific">Acidithiobacillus ferrivorans SS3</name>
    <dbReference type="NCBI Taxonomy" id="743299"/>
    <lineage>
        <taxon>Bacteria</taxon>
        <taxon>Pseudomonadati</taxon>
        <taxon>Pseudomonadota</taxon>
        <taxon>Acidithiobacillia</taxon>
        <taxon>Acidithiobacillales</taxon>
        <taxon>Acidithiobacillaceae</taxon>
        <taxon>Acidithiobacillus</taxon>
    </lineage>
</organism>
<dbReference type="CDD" id="cd18773">
    <property type="entry name" value="PDC1_HK_sensor"/>
    <property type="match status" value="1"/>
</dbReference>
<dbReference type="InterPro" id="IPR001633">
    <property type="entry name" value="EAL_dom"/>
</dbReference>
<dbReference type="SMART" id="SM00052">
    <property type="entry name" value="EAL"/>
    <property type="match status" value="1"/>
</dbReference>
<dbReference type="Gene3D" id="3.30.70.270">
    <property type="match status" value="1"/>
</dbReference>
<dbReference type="Gene3D" id="3.30.450.40">
    <property type="match status" value="2"/>
</dbReference>
<dbReference type="STRING" id="743299.Acife_0087"/>
<dbReference type="InterPro" id="IPR000014">
    <property type="entry name" value="PAS"/>
</dbReference>
<accession>G0JQ88</accession>
<dbReference type="SUPFAM" id="SSF55073">
    <property type="entry name" value="Nucleotide cyclase"/>
    <property type="match status" value="1"/>
</dbReference>
<dbReference type="InterPro" id="IPR000160">
    <property type="entry name" value="GGDEF_dom"/>
</dbReference>
<dbReference type="CDD" id="cd01949">
    <property type="entry name" value="GGDEF"/>
    <property type="match status" value="1"/>
</dbReference>
<evidence type="ECO:0000256" key="1">
    <source>
        <dbReference type="SAM" id="Phobius"/>
    </source>
</evidence>
<reference evidence="4 5" key="1">
    <citation type="journal article" date="2011" name="J. Bacteriol.">
        <title>Draft genome of the psychrotolerant acidophile Acidithiobacillus ferrivorans SS3.</title>
        <authorList>
            <person name="Liljeqvist M."/>
            <person name="Valdes J."/>
            <person name="Holmes D.S."/>
            <person name="Dopson M."/>
        </authorList>
    </citation>
    <scope>NUCLEOTIDE SEQUENCE [LARGE SCALE GENOMIC DNA]</scope>
    <source>
        <strain evidence="4 5">SS3</strain>
    </source>
</reference>